<comment type="catalytic activity">
    <reaction evidence="14">
        <text>13-(9Z-octadecenoyloxy)-octadecanoate + H2O = 13-hydroxy-octadecanoate + (9Z)-octadecenoate + H(+)</text>
        <dbReference type="Rhea" id="RHEA:52064"/>
        <dbReference type="ChEBI" id="CHEBI:15377"/>
        <dbReference type="ChEBI" id="CHEBI:15378"/>
        <dbReference type="ChEBI" id="CHEBI:30823"/>
        <dbReference type="ChEBI" id="CHEBI:136303"/>
        <dbReference type="ChEBI" id="CHEBI:136304"/>
    </reaction>
    <physiologicalReaction direction="left-to-right" evidence="14">
        <dbReference type="Rhea" id="RHEA:52065"/>
    </physiologicalReaction>
</comment>
<comment type="caution">
    <text evidence="18">The sequence shown here is derived from an EMBL/GenBank/DDBJ whole genome shotgun (WGS) entry which is preliminary data.</text>
</comment>
<keyword evidence="6 17" id="KW-0472">Membrane</keyword>
<dbReference type="EMBL" id="JAAWVO010058191">
    <property type="protein sequence ID" value="MBN3322077.1"/>
    <property type="molecule type" value="Genomic_DNA"/>
</dbReference>
<comment type="catalytic activity">
    <reaction evidence="15">
        <text>13-(9Z-hexadecenoyloxy)-octadecanoate + H2O = 13-hydroxy-octadecanoate + (9Z)-hexadecenoate + H(+)</text>
        <dbReference type="Rhea" id="RHEA:52076"/>
        <dbReference type="ChEBI" id="CHEBI:15377"/>
        <dbReference type="ChEBI" id="CHEBI:15378"/>
        <dbReference type="ChEBI" id="CHEBI:32372"/>
        <dbReference type="ChEBI" id="CHEBI:136304"/>
        <dbReference type="ChEBI" id="CHEBI:136315"/>
    </reaction>
    <physiologicalReaction direction="left-to-right" evidence="15">
        <dbReference type="Rhea" id="RHEA:52077"/>
    </physiologicalReaction>
</comment>
<dbReference type="Proteomes" id="UP000736164">
    <property type="component" value="Unassembled WGS sequence"/>
</dbReference>
<feature type="transmembrane region" description="Helical" evidence="17">
    <location>
        <begin position="45"/>
        <end position="63"/>
    </location>
</feature>
<accession>A0A8J7NYB3</accession>
<keyword evidence="5 17" id="KW-1133">Transmembrane helix</keyword>
<comment type="catalytic activity">
    <reaction evidence="9">
        <text>9-hexadecanoyloxy-octadecanoate + H2O = 9-hydroxy-octadecanoate + hexadecanoate + H(+)</text>
        <dbReference type="Rhea" id="RHEA:52052"/>
        <dbReference type="ChEBI" id="CHEBI:7896"/>
        <dbReference type="ChEBI" id="CHEBI:15377"/>
        <dbReference type="ChEBI" id="CHEBI:15378"/>
        <dbReference type="ChEBI" id="CHEBI:83670"/>
        <dbReference type="ChEBI" id="CHEBI:136286"/>
    </reaction>
    <physiologicalReaction direction="left-to-right" evidence="9">
        <dbReference type="Rhea" id="RHEA:52053"/>
    </physiologicalReaction>
</comment>
<organism evidence="18 19">
    <name type="scientific">Atractosteus spatula</name>
    <name type="common">Alligator gar</name>
    <name type="synonym">Lepisosteus spatula</name>
    <dbReference type="NCBI Taxonomy" id="7917"/>
    <lineage>
        <taxon>Eukaryota</taxon>
        <taxon>Metazoa</taxon>
        <taxon>Chordata</taxon>
        <taxon>Craniata</taxon>
        <taxon>Vertebrata</taxon>
        <taxon>Euteleostomi</taxon>
        <taxon>Actinopterygii</taxon>
        <taxon>Neopterygii</taxon>
        <taxon>Holostei</taxon>
        <taxon>Semionotiformes</taxon>
        <taxon>Lepisosteidae</taxon>
        <taxon>Atractosteus</taxon>
    </lineage>
</organism>
<comment type="catalytic activity">
    <reaction evidence="10">
        <text>12-octadecanoyloxy-octadecanoate + H2O = 12-hydroxyoctadecanoate + octadecanoate + H(+)</text>
        <dbReference type="Rhea" id="RHEA:52080"/>
        <dbReference type="ChEBI" id="CHEBI:15377"/>
        <dbReference type="ChEBI" id="CHEBI:15378"/>
        <dbReference type="ChEBI" id="CHEBI:25629"/>
        <dbReference type="ChEBI" id="CHEBI:84201"/>
        <dbReference type="ChEBI" id="CHEBI:136330"/>
    </reaction>
    <physiologicalReaction direction="left-to-right" evidence="10">
        <dbReference type="Rhea" id="RHEA:52081"/>
    </physiologicalReaction>
</comment>
<comment type="catalytic activity">
    <reaction evidence="11">
        <text>12-(9Z-octadecenoyloxy)-octadecanoate + H2O = 12-hydroxyoctadecanoate + (9Z)-octadecenoate + H(+)</text>
        <dbReference type="Rhea" id="RHEA:52060"/>
        <dbReference type="ChEBI" id="CHEBI:15377"/>
        <dbReference type="ChEBI" id="CHEBI:15378"/>
        <dbReference type="ChEBI" id="CHEBI:30823"/>
        <dbReference type="ChEBI" id="CHEBI:84201"/>
        <dbReference type="ChEBI" id="CHEBI:136302"/>
    </reaction>
    <physiologicalReaction direction="left-to-right" evidence="11">
        <dbReference type="Rhea" id="RHEA:52061"/>
    </physiologicalReaction>
</comment>
<dbReference type="AlphaFoldDB" id="A0A8J7NYB3"/>
<comment type="similarity">
    <text evidence="3">Belongs to the AIG1 family.</text>
</comment>
<feature type="transmembrane region" description="Helical" evidence="17">
    <location>
        <begin position="216"/>
        <end position="234"/>
    </location>
</feature>
<dbReference type="PANTHER" id="PTHR10989">
    <property type="entry name" value="ANDROGEN-INDUCED PROTEIN 1-RELATED"/>
    <property type="match status" value="1"/>
</dbReference>
<name>A0A8J7NYB3_ATRSP</name>
<comment type="catalytic activity">
    <reaction evidence="1">
        <text>9-(9Z-hexadecenoyloxy)-octadecanoate + H2O = (9Z)-hexadecenoate + 9-hydroxy-octadecanoate + H(+)</text>
        <dbReference type="Rhea" id="RHEA:52068"/>
        <dbReference type="ChEBI" id="CHEBI:15377"/>
        <dbReference type="ChEBI" id="CHEBI:15378"/>
        <dbReference type="ChEBI" id="CHEBI:32372"/>
        <dbReference type="ChEBI" id="CHEBI:136286"/>
        <dbReference type="ChEBI" id="CHEBI:136309"/>
    </reaction>
    <physiologicalReaction direction="left-to-right" evidence="1">
        <dbReference type="Rhea" id="RHEA:52069"/>
    </physiologicalReaction>
</comment>
<evidence type="ECO:0000256" key="6">
    <source>
        <dbReference type="ARBA" id="ARBA00023136"/>
    </source>
</evidence>
<evidence type="ECO:0000256" key="2">
    <source>
        <dbReference type="ARBA" id="ARBA00004127"/>
    </source>
</evidence>
<dbReference type="GO" id="GO:0016020">
    <property type="term" value="C:membrane"/>
    <property type="evidence" value="ECO:0007669"/>
    <property type="project" value="InterPro"/>
</dbReference>
<evidence type="ECO:0000256" key="16">
    <source>
        <dbReference type="ARBA" id="ARBA00049428"/>
    </source>
</evidence>
<evidence type="ECO:0000256" key="9">
    <source>
        <dbReference type="ARBA" id="ARBA00047863"/>
    </source>
</evidence>
<comment type="subcellular location">
    <subcellularLocation>
        <location evidence="2">Endomembrane system</location>
        <topology evidence="2">Multi-pass membrane protein</topology>
    </subcellularLocation>
</comment>
<feature type="non-terminal residue" evidence="18">
    <location>
        <position position="247"/>
    </location>
</feature>
<protein>
    <submittedName>
        <fullName evidence="18">ADTRP protein</fullName>
    </submittedName>
</protein>
<evidence type="ECO:0000256" key="13">
    <source>
        <dbReference type="ARBA" id="ARBA00049221"/>
    </source>
</evidence>
<dbReference type="GO" id="GO:0012505">
    <property type="term" value="C:endomembrane system"/>
    <property type="evidence" value="ECO:0007669"/>
    <property type="project" value="UniProtKB-SubCell"/>
</dbReference>
<feature type="non-terminal residue" evidence="18">
    <location>
        <position position="1"/>
    </location>
</feature>
<keyword evidence="4 17" id="KW-0812">Transmembrane</keyword>
<keyword evidence="19" id="KW-1185">Reference proteome</keyword>
<gene>
    <name evidence="18" type="primary">Adtrp_0</name>
    <name evidence="18" type="ORF">GTO95_0004840</name>
</gene>
<evidence type="ECO:0000256" key="11">
    <source>
        <dbReference type="ARBA" id="ARBA00048701"/>
    </source>
</evidence>
<sequence length="247" mass="28216">MRTVISKTYHISTFVWYTFLTSILLSKDPKELPQGLFVYGGPWKYLTFLNLVLQMVFFGLAALSDFQLPYMKGKAKKLHLWKDLLFSVLAFPVGSFVVMVFWGMFMYDRQLVYPDNLDGFFPPWINHAMPPSAHGVCDFSCQIFCNQTVAGLQKISVLPLLAVEIVLHPHAYPKKQNGLATLGIIGVGYLTWVIWIYLTVGVWVYPVLGKFTPAGLAYFFLFNMSVVEALYLFGETLNCYIWGKFQL</sequence>
<evidence type="ECO:0000256" key="10">
    <source>
        <dbReference type="ARBA" id="ARBA00048680"/>
    </source>
</evidence>
<evidence type="ECO:0000256" key="14">
    <source>
        <dbReference type="ARBA" id="ARBA00049296"/>
    </source>
</evidence>
<feature type="transmembrane region" description="Helical" evidence="17">
    <location>
        <begin position="84"/>
        <end position="107"/>
    </location>
</feature>
<dbReference type="InterPro" id="IPR006838">
    <property type="entry name" value="ADTRP_AIG1"/>
</dbReference>
<evidence type="ECO:0000256" key="8">
    <source>
        <dbReference type="ARBA" id="ARBA00047427"/>
    </source>
</evidence>
<evidence type="ECO:0000256" key="12">
    <source>
        <dbReference type="ARBA" id="ARBA00048800"/>
    </source>
</evidence>
<evidence type="ECO:0000313" key="18">
    <source>
        <dbReference type="EMBL" id="MBN3322077.1"/>
    </source>
</evidence>
<comment type="catalytic activity">
    <reaction evidence="16">
        <text>12-(9Z-hexadecenoyloxy)-octadecanoate + H2O = 12-hydroxyoctadecanoate + (9Z)-hexadecenoate + H(+)</text>
        <dbReference type="Rhea" id="RHEA:52072"/>
        <dbReference type="ChEBI" id="CHEBI:15377"/>
        <dbReference type="ChEBI" id="CHEBI:15378"/>
        <dbReference type="ChEBI" id="CHEBI:32372"/>
        <dbReference type="ChEBI" id="CHEBI:84201"/>
        <dbReference type="ChEBI" id="CHEBI:136312"/>
    </reaction>
    <physiologicalReaction direction="left-to-right" evidence="16">
        <dbReference type="Rhea" id="RHEA:52073"/>
    </physiologicalReaction>
</comment>
<evidence type="ECO:0000256" key="4">
    <source>
        <dbReference type="ARBA" id="ARBA00022692"/>
    </source>
</evidence>
<evidence type="ECO:0000256" key="3">
    <source>
        <dbReference type="ARBA" id="ARBA00009300"/>
    </source>
</evidence>
<dbReference type="PANTHER" id="PTHR10989:SF19">
    <property type="entry name" value="ANDROGEN-DEPENDENT TFPI-REGULATING PROTEIN-LIKE"/>
    <property type="match status" value="1"/>
</dbReference>
<feature type="transmembrane region" description="Helical" evidence="17">
    <location>
        <begin position="179"/>
        <end position="204"/>
    </location>
</feature>
<evidence type="ECO:0000256" key="17">
    <source>
        <dbReference type="SAM" id="Phobius"/>
    </source>
</evidence>
<evidence type="ECO:0000256" key="5">
    <source>
        <dbReference type="ARBA" id="ARBA00022989"/>
    </source>
</evidence>
<comment type="catalytic activity">
    <reaction evidence="12">
        <text>9-(9Z-octadecenoyloxy)-octadecanoate + H2O = 9-hydroxy-octadecanoate + (9Z)-octadecenoate + H(+)</text>
        <dbReference type="Rhea" id="RHEA:52048"/>
        <dbReference type="ChEBI" id="CHEBI:15377"/>
        <dbReference type="ChEBI" id="CHEBI:15378"/>
        <dbReference type="ChEBI" id="CHEBI:30823"/>
        <dbReference type="ChEBI" id="CHEBI:136282"/>
        <dbReference type="ChEBI" id="CHEBI:136286"/>
    </reaction>
    <physiologicalReaction direction="left-to-right" evidence="12">
        <dbReference type="Rhea" id="RHEA:52049"/>
    </physiologicalReaction>
</comment>
<evidence type="ECO:0000256" key="7">
    <source>
        <dbReference type="ARBA" id="ARBA00047368"/>
    </source>
</evidence>
<comment type="catalytic activity">
    <reaction evidence="7">
        <text>12-hexadecanoyloxy-octadecanoate + H2O = 12-hydroxyoctadecanoate + hexadecanoate + H(+)</text>
        <dbReference type="Rhea" id="RHEA:52056"/>
        <dbReference type="ChEBI" id="CHEBI:7896"/>
        <dbReference type="ChEBI" id="CHEBI:15377"/>
        <dbReference type="ChEBI" id="CHEBI:15378"/>
        <dbReference type="ChEBI" id="CHEBI:83677"/>
        <dbReference type="ChEBI" id="CHEBI:84201"/>
    </reaction>
    <physiologicalReaction direction="left-to-right" evidence="7">
        <dbReference type="Rhea" id="RHEA:52057"/>
    </physiologicalReaction>
</comment>
<evidence type="ECO:0000256" key="15">
    <source>
        <dbReference type="ARBA" id="ARBA00049322"/>
    </source>
</evidence>
<feature type="transmembrane region" description="Helical" evidence="17">
    <location>
        <begin position="7"/>
        <end position="25"/>
    </location>
</feature>
<proteinExistence type="inferred from homology"/>
<evidence type="ECO:0000313" key="19">
    <source>
        <dbReference type="Proteomes" id="UP000736164"/>
    </source>
</evidence>
<reference evidence="18" key="1">
    <citation type="journal article" date="2021" name="Cell">
        <title>Tracing the genetic footprints of vertebrate landing in non-teleost ray-finned fishes.</title>
        <authorList>
            <person name="Bi X."/>
            <person name="Wang K."/>
            <person name="Yang L."/>
            <person name="Pan H."/>
            <person name="Jiang H."/>
            <person name="Wei Q."/>
            <person name="Fang M."/>
            <person name="Yu H."/>
            <person name="Zhu C."/>
            <person name="Cai Y."/>
            <person name="He Y."/>
            <person name="Gan X."/>
            <person name="Zeng H."/>
            <person name="Yu D."/>
            <person name="Zhu Y."/>
            <person name="Jiang H."/>
            <person name="Qiu Q."/>
            <person name="Yang H."/>
            <person name="Zhang Y.E."/>
            <person name="Wang W."/>
            <person name="Zhu M."/>
            <person name="He S."/>
            <person name="Zhang G."/>
        </authorList>
    </citation>
    <scope>NUCLEOTIDE SEQUENCE</scope>
    <source>
        <strain evidence="18">Allg_001</strain>
    </source>
</reference>
<comment type="catalytic activity">
    <reaction evidence="13">
        <text>9-octadecanoyloxy-octadecanoate + H2O = 9-hydroxy-octadecanoate + octadecanoate + H(+)</text>
        <dbReference type="Rhea" id="RHEA:52096"/>
        <dbReference type="ChEBI" id="CHEBI:15377"/>
        <dbReference type="ChEBI" id="CHEBI:15378"/>
        <dbReference type="ChEBI" id="CHEBI:25629"/>
        <dbReference type="ChEBI" id="CHEBI:136286"/>
        <dbReference type="ChEBI" id="CHEBI:136373"/>
    </reaction>
    <physiologicalReaction direction="left-to-right" evidence="13">
        <dbReference type="Rhea" id="RHEA:52097"/>
    </physiologicalReaction>
</comment>
<evidence type="ECO:0000256" key="1">
    <source>
        <dbReference type="ARBA" id="ARBA00000923"/>
    </source>
</evidence>
<comment type="catalytic activity">
    <reaction evidence="8">
        <text>13-octadecanoyloxy-octadecanoate + H2O = 13-hydroxy-octadecanoate + octadecanoate + H(+)</text>
        <dbReference type="Rhea" id="RHEA:52084"/>
        <dbReference type="ChEBI" id="CHEBI:15377"/>
        <dbReference type="ChEBI" id="CHEBI:15378"/>
        <dbReference type="ChEBI" id="CHEBI:25629"/>
        <dbReference type="ChEBI" id="CHEBI:136304"/>
        <dbReference type="ChEBI" id="CHEBI:136335"/>
    </reaction>
    <physiologicalReaction direction="left-to-right" evidence="8">
        <dbReference type="Rhea" id="RHEA:52085"/>
    </physiologicalReaction>
</comment>
<dbReference type="Pfam" id="PF04750">
    <property type="entry name" value="Far-17a_AIG1"/>
    <property type="match status" value="1"/>
</dbReference>